<evidence type="ECO:0000313" key="3">
    <source>
        <dbReference type="Proteomes" id="UP000008744"/>
    </source>
</evidence>
<evidence type="ECO:0000256" key="1">
    <source>
        <dbReference type="SAM" id="MobiDB-lite"/>
    </source>
</evidence>
<name>B4IRH0_DROPE</name>
<keyword evidence="3" id="KW-1185">Reference proteome</keyword>
<dbReference type="HOGENOM" id="CLU_2280297_0_0_1"/>
<organism evidence="3">
    <name type="scientific">Drosophila persimilis</name>
    <name type="common">Fruit fly</name>
    <dbReference type="NCBI Taxonomy" id="7234"/>
    <lineage>
        <taxon>Eukaryota</taxon>
        <taxon>Metazoa</taxon>
        <taxon>Ecdysozoa</taxon>
        <taxon>Arthropoda</taxon>
        <taxon>Hexapoda</taxon>
        <taxon>Insecta</taxon>
        <taxon>Pterygota</taxon>
        <taxon>Neoptera</taxon>
        <taxon>Endopterygota</taxon>
        <taxon>Diptera</taxon>
        <taxon>Brachycera</taxon>
        <taxon>Muscomorpha</taxon>
        <taxon>Ephydroidea</taxon>
        <taxon>Drosophilidae</taxon>
        <taxon>Drosophila</taxon>
        <taxon>Sophophora</taxon>
    </lineage>
</organism>
<gene>
    <name evidence="2" type="primary">Dper\GL21012</name>
    <name evidence="2" type="ORF">Dper_GL21012</name>
</gene>
<protein>
    <submittedName>
        <fullName evidence="2">GL21012</fullName>
    </submittedName>
</protein>
<feature type="region of interest" description="Disordered" evidence="1">
    <location>
        <begin position="105"/>
        <end position="126"/>
    </location>
</feature>
<proteinExistence type="predicted"/>
<sequence>MSNSGSKGKIGIRNLIQKTMKINKTIKKDGFVRCKGIFCHNPVCGCWTRVELRKLKEKIINEHNLRNIRIVSEIIKISRENKKEDDLLEIEHKLRTVDLADRNEVQDEQPDDVVKKGDGMNMDMVE</sequence>
<reference evidence="2 3" key="1">
    <citation type="journal article" date="2007" name="Nature">
        <title>Evolution of genes and genomes on the Drosophila phylogeny.</title>
        <authorList>
            <consortium name="Drosophila 12 Genomes Consortium"/>
            <person name="Clark A.G."/>
            <person name="Eisen M.B."/>
            <person name="Smith D.R."/>
            <person name="Bergman C.M."/>
            <person name="Oliver B."/>
            <person name="Markow T.A."/>
            <person name="Kaufman T.C."/>
            <person name="Kellis M."/>
            <person name="Gelbart W."/>
            <person name="Iyer V.N."/>
            <person name="Pollard D.A."/>
            <person name="Sackton T.B."/>
            <person name="Larracuente A.M."/>
            <person name="Singh N.D."/>
            <person name="Abad J.P."/>
            <person name="Abt D.N."/>
            <person name="Adryan B."/>
            <person name="Aguade M."/>
            <person name="Akashi H."/>
            <person name="Anderson W.W."/>
            <person name="Aquadro C.F."/>
            <person name="Ardell D.H."/>
            <person name="Arguello R."/>
            <person name="Artieri C.G."/>
            <person name="Barbash D.A."/>
            <person name="Barker D."/>
            <person name="Barsanti P."/>
            <person name="Batterham P."/>
            <person name="Batzoglou S."/>
            <person name="Begun D."/>
            <person name="Bhutkar A."/>
            <person name="Blanco E."/>
            <person name="Bosak S.A."/>
            <person name="Bradley R.K."/>
            <person name="Brand A.D."/>
            <person name="Brent M.R."/>
            <person name="Brooks A.N."/>
            <person name="Brown R.H."/>
            <person name="Butlin R.K."/>
            <person name="Caggese C."/>
            <person name="Calvi B.R."/>
            <person name="Bernardo de Carvalho A."/>
            <person name="Caspi A."/>
            <person name="Castrezana S."/>
            <person name="Celniker S.E."/>
            <person name="Chang J.L."/>
            <person name="Chapple C."/>
            <person name="Chatterji S."/>
            <person name="Chinwalla A."/>
            <person name="Civetta A."/>
            <person name="Clifton S.W."/>
            <person name="Comeron J.M."/>
            <person name="Costello J.C."/>
            <person name="Coyne J.A."/>
            <person name="Daub J."/>
            <person name="David R.G."/>
            <person name="Delcher A.L."/>
            <person name="Delehaunty K."/>
            <person name="Do C.B."/>
            <person name="Ebling H."/>
            <person name="Edwards K."/>
            <person name="Eickbush T."/>
            <person name="Evans J.D."/>
            <person name="Filipski A."/>
            <person name="Findeiss S."/>
            <person name="Freyhult E."/>
            <person name="Fulton L."/>
            <person name="Fulton R."/>
            <person name="Garcia A.C."/>
            <person name="Gardiner A."/>
            <person name="Garfield D.A."/>
            <person name="Garvin B.E."/>
            <person name="Gibson G."/>
            <person name="Gilbert D."/>
            <person name="Gnerre S."/>
            <person name="Godfrey J."/>
            <person name="Good R."/>
            <person name="Gotea V."/>
            <person name="Gravely B."/>
            <person name="Greenberg A.J."/>
            <person name="Griffiths-Jones S."/>
            <person name="Gross S."/>
            <person name="Guigo R."/>
            <person name="Gustafson E.A."/>
            <person name="Haerty W."/>
            <person name="Hahn M.W."/>
            <person name="Halligan D.L."/>
            <person name="Halpern A.L."/>
            <person name="Halter G.M."/>
            <person name="Han M.V."/>
            <person name="Heger A."/>
            <person name="Hillier L."/>
            <person name="Hinrichs A.S."/>
            <person name="Holmes I."/>
            <person name="Hoskins R.A."/>
            <person name="Hubisz M.J."/>
            <person name="Hultmark D."/>
            <person name="Huntley M.A."/>
            <person name="Jaffe D.B."/>
            <person name="Jagadeeshan S."/>
            <person name="Jeck W.R."/>
            <person name="Johnson J."/>
            <person name="Jones C.D."/>
            <person name="Jordan W.C."/>
            <person name="Karpen G.H."/>
            <person name="Kataoka E."/>
            <person name="Keightley P.D."/>
            <person name="Kheradpour P."/>
            <person name="Kirkness E.F."/>
            <person name="Koerich L.B."/>
            <person name="Kristiansen K."/>
            <person name="Kudrna D."/>
            <person name="Kulathinal R.J."/>
            <person name="Kumar S."/>
            <person name="Kwok R."/>
            <person name="Lander E."/>
            <person name="Langley C.H."/>
            <person name="Lapoint R."/>
            <person name="Lazzaro B.P."/>
            <person name="Lee S.J."/>
            <person name="Levesque L."/>
            <person name="Li R."/>
            <person name="Lin C.F."/>
            <person name="Lin M.F."/>
            <person name="Lindblad-Toh K."/>
            <person name="Llopart A."/>
            <person name="Long M."/>
            <person name="Low L."/>
            <person name="Lozovsky E."/>
            <person name="Lu J."/>
            <person name="Luo M."/>
            <person name="Machado C.A."/>
            <person name="Makalowski W."/>
            <person name="Marzo M."/>
            <person name="Matsuda M."/>
            <person name="Matzkin L."/>
            <person name="McAllister B."/>
            <person name="McBride C.S."/>
            <person name="McKernan B."/>
            <person name="McKernan K."/>
            <person name="Mendez-Lago M."/>
            <person name="Minx P."/>
            <person name="Mollenhauer M.U."/>
            <person name="Montooth K."/>
            <person name="Mount S.M."/>
            <person name="Mu X."/>
            <person name="Myers E."/>
            <person name="Negre B."/>
            <person name="Newfeld S."/>
            <person name="Nielsen R."/>
            <person name="Noor M.A."/>
            <person name="O'Grady P."/>
            <person name="Pachter L."/>
            <person name="Papaceit M."/>
            <person name="Parisi M.J."/>
            <person name="Parisi M."/>
            <person name="Parts L."/>
            <person name="Pedersen J.S."/>
            <person name="Pesole G."/>
            <person name="Phillippy A.M."/>
            <person name="Ponting C.P."/>
            <person name="Pop M."/>
            <person name="Porcelli D."/>
            <person name="Powell J.R."/>
            <person name="Prohaska S."/>
            <person name="Pruitt K."/>
            <person name="Puig M."/>
            <person name="Quesneville H."/>
            <person name="Ram K.R."/>
            <person name="Rand D."/>
            <person name="Rasmussen M.D."/>
            <person name="Reed L.K."/>
            <person name="Reenan R."/>
            <person name="Reily A."/>
            <person name="Remington K.A."/>
            <person name="Rieger T.T."/>
            <person name="Ritchie M.G."/>
            <person name="Robin C."/>
            <person name="Rogers Y.H."/>
            <person name="Rohde C."/>
            <person name="Rozas J."/>
            <person name="Rubenfield M.J."/>
            <person name="Ruiz A."/>
            <person name="Russo S."/>
            <person name="Salzberg S.L."/>
            <person name="Sanchez-Gracia A."/>
            <person name="Saranga D.J."/>
            <person name="Sato H."/>
            <person name="Schaeffer S.W."/>
            <person name="Schatz M.C."/>
            <person name="Schlenke T."/>
            <person name="Schwartz R."/>
            <person name="Segarra C."/>
            <person name="Singh R.S."/>
            <person name="Sirot L."/>
            <person name="Sirota M."/>
            <person name="Sisneros N.B."/>
            <person name="Smith C.D."/>
            <person name="Smith T.F."/>
            <person name="Spieth J."/>
            <person name="Stage D.E."/>
            <person name="Stark A."/>
            <person name="Stephan W."/>
            <person name="Strausberg R.L."/>
            <person name="Strempel S."/>
            <person name="Sturgill D."/>
            <person name="Sutton G."/>
            <person name="Sutton G.G."/>
            <person name="Tao W."/>
            <person name="Teichmann S."/>
            <person name="Tobari Y.N."/>
            <person name="Tomimura Y."/>
            <person name="Tsolas J.M."/>
            <person name="Valente V.L."/>
            <person name="Venter E."/>
            <person name="Venter J.C."/>
            <person name="Vicario S."/>
            <person name="Vieira F.G."/>
            <person name="Vilella A.J."/>
            <person name="Villasante A."/>
            <person name="Walenz B."/>
            <person name="Wang J."/>
            <person name="Wasserman M."/>
            <person name="Watts T."/>
            <person name="Wilson D."/>
            <person name="Wilson R.K."/>
            <person name="Wing R.A."/>
            <person name="Wolfner M.F."/>
            <person name="Wong A."/>
            <person name="Wong G.K."/>
            <person name="Wu C.I."/>
            <person name="Wu G."/>
            <person name="Yamamoto D."/>
            <person name="Yang H.P."/>
            <person name="Yang S.P."/>
            <person name="Yorke J.A."/>
            <person name="Yoshida K."/>
            <person name="Zdobnov E."/>
            <person name="Zhang P."/>
            <person name="Zhang Y."/>
            <person name="Zimin A.V."/>
            <person name="Baldwin J."/>
            <person name="Abdouelleil A."/>
            <person name="Abdulkadir J."/>
            <person name="Abebe A."/>
            <person name="Abera B."/>
            <person name="Abreu J."/>
            <person name="Acer S.C."/>
            <person name="Aftuck L."/>
            <person name="Alexander A."/>
            <person name="An P."/>
            <person name="Anderson E."/>
            <person name="Anderson S."/>
            <person name="Arachi H."/>
            <person name="Azer M."/>
            <person name="Bachantsang P."/>
            <person name="Barry A."/>
            <person name="Bayul T."/>
            <person name="Berlin A."/>
            <person name="Bessette D."/>
            <person name="Bloom T."/>
            <person name="Blye J."/>
            <person name="Boguslavskiy L."/>
            <person name="Bonnet C."/>
            <person name="Boukhgalter B."/>
            <person name="Bourzgui I."/>
            <person name="Brown A."/>
            <person name="Cahill P."/>
            <person name="Channer S."/>
            <person name="Cheshatsang Y."/>
            <person name="Chuda L."/>
            <person name="Citroen M."/>
            <person name="Collymore A."/>
            <person name="Cooke P."/>
            <person name="Costello M."/>
            <person name="D'Aco K."/>
            <person name="Daza R."/>
            <person name="De Haan G."/>
            <person name="DeGray S."/>
            <person name="DeMaso C."/>
            <person name="Dhargay N."/>
            <person name="Dooley K."/>
            <person name="Dooley E."/>
            <person name="Doricent M."/>
            <person name="Dorje P."/>
            <person name="Dorjee K."/>
            <person name="Dupes A."/>
            <person name="Elong R."/>
            <person name="Falk J."/>
            <person name="Farina A."/>
            <person name="Faro S."/>
            <person name="Ferguson D."/>
            <person name="Fisher S."/>
            <person name="Foley C.D."/>
            <person name="Franke A."/>
            <person name="Friedrich D."/>
            <person name="Gadbois L."/>
            <person name="Gearin G."/>
            <person name="Gearin C.R."/>
            <person name="Giannoukos G."/>
            <person name="Goode T."/>
            <person name="Graham J."/>
            <person name="Grandbois E."/>
            <person name="Grewal S."/>
            <person name="Gyaltsen K."/>
            <person name="Hafez N."/>
            <person name="Hagos B."/>
            <person name="Hall J."/>
            <person name="Henson C."/>
            <person name="Hollinger A."/>
            <person name="Honan T."/>
            <person name="Huard M.D."/>
            <person name="Hughes L."/>
            <person name="Hurhula B."/>
            <person name="Husby M.E."/>
            <person name="Kamat A."/>
            <person name="Kanga B."/>
            <person name="Kashin S."/>
            <person name="Khazanovich D."/>
            <person name="Kisner P."/>
            <person name="Lance K."/>
            <person name="Lara M."/>
            <person name="Lee W."/>
            <person name="Lennon N."/>
            <person name="Letendre F."/>
            <person name="LeVine R."/>
            <person name="Lipovsky A."/>
            <person name="Liu X."/>
            <person name="Liu J."/>
            <person name="Liu S."/>
            <person name="Lokyitsang T."/>
            <person name="Lokyitsang Y."/>
            <person name="Lubonja R."/>
            <person name="Lui A."/>
            <person name="MacDonald P."/>
            <person name="Magnisalis V."/>
            <person name="Maru K."/>
            <person name="Matthews C."/>
            <person name="McCusker W."/>
            <person name="McDonough S."/>
            <person name="Mehta T."/>
            <person name="Meldrim J."/>
            <person name="Meneus L."/>
            <person name="Mihai O."/>
            <person name="Mihalev A."/>
            <person name="Mihova T."/>
            <person name="Mittelman R."/>
            <person name="Mlenga V."/>
            <person name="Montmayeur A."/>
            <person name="Mulrain L."/>
            <person name="Navidi A."/>
            <person name="Naylor J."/>
            <person name="Negash T."/>
            <person name="Nguyen T."/>
            <person name="Nguyen N."/>
            <person name="Nicol R."/>
            <person name="Norbu C."/>
            <person name="Norbu N."/>
            <person name="Novod N."/>
            <person name="O'Neill B."/>
            <person name="Osman S."/>
            <person name="Markiewicz E."/>
            <person name="Oyono O.L."/>
            <person name="Patti C."/>
            <person name="Phunkhang P."/>
            <person name="Pierre F."/>
            <person name="Priest M."/>
            <person name="Raghuraman S."/>
            <person name="Rege F."/>
            <person name="Reyes R."/>
            <person name="Rise C."/>
            <person name="Rogov P."/>
            <person name="Ross K."/>
            <person name="Ryan E."/>
            <person name="Settipalli S."/>
            <person name="Shea T."/>
            <person name="Sherpa N."/>
            <person name="Shi L."/>
            <person name="Shih D."/>
            <person name="Sparrow T."/>
            <person name="Spaulding J."/>
            <person name="Stalker J."/>
            <person name="Stange-Thomann N."/>
            <person name="Stavropoulos S."/>
            <person name="Stone C."/>
            <person name="Strader C."/>
            <person name="Tesfaye S."/>
            <person name="Thomson T."/>
            <person name="Thoulutsang Y."/>
            <person name="Thoulutsang D."/>
            <person name="Topham K."/>
            <person name="Topping I."/>
            <person name="Tsamla T."/>
            <person name="Vassiliev H."/>
            <person name="Vo A."/>
            <person name="Wangchuk T."/>
            <person name="Wangdi T."/>
            <person name="Weiand M."/>
            <person name="Wilkinson J."/>
            <person name="Wilson A."/>
            <person name="Yadav S."/>
            <person name="Young G."/>
            <person name="Yu Q."/>
            <person name="Zembek L."/>
            <person name="Zhong D."/>
            <person name="Zimmer A."/>
            <person name="Zwirko Z."/>
            <person name="Jaffe D.B."/>
            <person name="Alvarez P."/>
            <person name="Brockman W."/>
            <person name="Butler J."/>
            <person name="Chin C."/>
            <person name="Gnerre S."/>
            <person name="Grabherr M."/>
            <person name="Kleber M."/>
            <person name="Mauceli E."/>
            <person name="MacCallum I."/>
        </authorList>
    </citation>
    <scope>NUCLEOTIDE SEQUENCE [LARGE SCALE GENOMIC DNA]</scope>
    <source>
        <strain evidence="3">MSH-3 / Tucson 14011-0111.49</strain>
    </source>
</reference>
<evidence type="ECO:0000313" key="2">
    <source>
        <dbReference type="EMBL" id="EDW36605.1"/>
    </source>
</evidence>
<dbReference type="AlphaFoldDB" id="B4IRH0"/>
<dbReference type="EMBL" id="CH693377">
    <property type="protein sequence ID" value="EDW36605.1"/>
    <property type="molecule type" value="Genomic_DNA"/>
</dbReference>
<dbReference type="Proteomes" id="UP000008744">
    <property type="component" value="Unassembled WGS sequence"/>
</dbReference>
<accession>B4IRH0</accession>